<dbReference type="InterPro" id="IPR036390">
    <property type="entry name" value="WH_DNA-bd_sf"/>
</dbReference>
<reference evidence="1 2" key="1">
    <citation type="submission" date="2013-08" db="EMBL/GenBank/DDBJ databases">
        <authorList>
            <consortium name="DOE Joint Genome Institute"/>
            <person name="Eisen J."/>
            <person name="Huntemann M."/>
            <person name="Han J."/>
            <person name="Chen A."/>
            <person name="Kyrpides N."/>
            <person name="Mavromatis K."/>
            <person name="Markowitz V."/>
            <person name="Palaniappan K."/>
            <person name="Ivanova N."/>
            <person name="Schaumberg A."/>
            <person name="Pati A."/>
            <person name="Liolios K."/>
            <person name="Nordberg H.P."/>
            <person name="Cantor M.N."/>
            <person name="Hua S.X."/>
            <person name="Woyke T."/>
        </authorList>
    </citation>
    <scope>NUCLEOTIDE SEQUENCE [LARGE SCALE GENOMIC DNA]</scope>
    <source>
        <strain evidence="1 2">DSM 2278</strain>
    </source>
</reference>
<sequence>MARSRGNANPIGKTKKEILLFLLNHDGKAKKGDIREYLRVEHQIRENKGVSNHLEQLVKIGLIYKDPHFKNGMDLYFFITDDFNSFVKIYCENFRDIDQLITSNHFIANAHQLVDTFANSIPKIKTLDYLPAESTSPLGKDDLDYLRDTCNLKTAKIDDQLTPEDKKQLTNIICNNVLAFKFVLNFINSDKNAKLVILGNIIEDVNDSMFSPYPAWIEGYMSGIEDVELRYDVPEEILESIFTKRMEATEQDAQHYWIPFFYILERMNKNYPYLFG</sequence>
<dbReference type="RefSeq" id="WP_023844463.1">
    <property type="nucleotide sequence ID" value="NZ_AZAJ01000001.1"/>
</dbReference>
<dbReference type="SUPFAM" id="SSF46785">
    <property type="entry name" value="Winged helix' DNA-binding domain"/>
    <property type="match status" value="1"/>
</dbReference>
<evidence type="ECO:0000313" key="2">
    <source>
        <dbReference type="Proteomes" id="UP000019483"/>
    </source>
</evidence>
<dbReference type="EMBL" id="AZAJ01000001">
    <property type="protein sequence ID" value="ETA67327.1"/>
    <property type="molecule type" value="Genomic_DNA"/>
</dbReference>
<keyword evidence="2" id="KW-1185">Reference proteome</keyword>
<dbReference type="AlphaFoldDB" id="W9DUG7"/>
<comment type="caution">
    <text evidence="1">The sequence shown here is derived from an EMBL/GenBank/DDBJ whole genome shotgun (WGS) entry which is preliminary data.</text>
</comment>
<organism evidence="1 2">
    <name type="scientific">Methanolobus tindarius DSM 2278</name>
    <dbReference type="NCBI Taxonomy" id="1090322"/>
    <lineage>
        <taxon>Archaea</taxon>
        <taxon>Methanobacteriati</taxon>
        <taxon>Methanobacteriota</taxon>
        <taxon>Stenosarchaea group</taxon>
        <taxon>Methanomicrobia</taxon>
        <taxon>Methanosarcinales</taxon>
        <taxon>Methanosarcinaceae</taxon>
        <taxon>Methanolobus</taxon>
    </lineage>
</organism>
<gene>
    <name evidence="1" type="ORF">MettiDRAFT_0747</name>
</gene>
<evidence type="ECO:0000313" key="1">
    <source>
        <dbReference type="EMBL" id="ETA67327.1"/>
    </source>
</evidence>
<proteinExistence type="predicted"/>
<dbReference type="Proteomes" id="UP000019483">
    <property type="component" value="Unassembled WGS sequence"/>
</dbReference>
<name>W9DUG7_METTI</name>
<protein>
    <submittedName>
        <fullName evidence="1">Uncharacterized protein</fullName>
    </submittedName>
</protein>
<accession>W9DUG7</accession>